<reference evidence="4" key="1">
    <citation type="submission" date="2022-05" db="EMBL/GenBank/DDBJ databases">
        <authorList>
            <person name="Okamura Y."/>
        </authorList>
    </citation>
    <scope>NUCLEOTIDE SEQUENCE</scope>
</reference>
<sequence>MRTYILLACAIVFAESTNIVPEYLDEETVSTQIGANHTFRIQDFTFVTSDTCMITSPNGTTYDLLKDEVAGIEKHSAIDASCGVKITVNSEDFVGNWSLQSNGSRLLDPIERILHFVVVVEEAVEASPSVLIVAKGNNFHIGLAKATTVPETCKLYRPQGIEYKENTTEISNYCSYNINNVTTDDNGTWVIVYGDTITYKAAVQVTVVGNFNKNSTQEFVWTLGAPVNQVIGPEDAIYCKIIDSYSVTVFEDFGRCNISIDRVTSKHAGYWKMSVGMHGSVLPEETIFTVVVKQADPKSTVIPYVVVREPIVTLTCFIESKFAVKACKFRDPSGKVLLAHEGISQSRYRFHGATVMRTYDTVAQNHTCALQITDPVVSDIGLWRCGVQTEDDTYFGHLSVRCPWVIKDVEVAAAIITEPTLSADRFSVYAFEDESITLSCSIQAAIRYCYFRASNGTIFHVSPGQSNYVGAGFDAGECGVRFPGLSANDSGTWSCHVGLTDASQEQRRPISISIQEPLRVKQYLRRHNLIIEADALPSGWIDYCVFVRIDGLGFTTDNAPMGYRTSIESAAGSCMLRISSPTTLDRHPWTVMVKVSGKENLVTKVTDMALRVPDTSVSGFRFPTLWVIVMVVGLSMLLVAIVLGPQKNRKWAAERSASVRNSFRNSLRKPPLNNTSTAA</sequence>
<feature type="domain" description="Ig-like" evidence="3">
    <location>
        <begin position="419"/>
        <end position="511"/>
    </location>
</feature>
<dbReference type="InterPro" id="IPR003599">
    <property type="entry name" value="Ig_sub"/>
</dbReference>
<dbReference type="PROSITE" id="PS50835">
    <property type="entry name" value="IG_LIKE"/>
    <property type="match status" value="1"/>
</dbReference>
<gene>
    <name evidence="4" type="ORF">PIBRA_LOCUS4664</name>
</gene>
<accession>A0A9P0T880</accession>
<organism evidence="4 5">
    <name type="scientific">Pieris brassicae</name>
    <name type="common">White butterfly</name>
    <name type="synonym">Large white butterfly</name>
    <dbReference type="NCBI Taxonomy" id="7116"/>
    <lineage>
        <taxon>Eukaryota</taxon>
        <taxon>Metazoa</taxon>
        <taxon>Ecdysozoa</taxon>
        <taxon>Arthropoda</taxon>
        <taxon>Hexapoda</taxon>
        <taxon>Insecta</taxon>
        <taxon>Pterygota</taxon>
        <taxon>Neoptera</taxon>
        <taxon>Endopterygota</taxon>
        <taxon>Lepidoptera</taxon>
        <taxon>Glossata</taxon>
        <taxon>Ditrysia</taxon>
        <taxon>Papilionoidea</taxon>
        <taxon>Pieridae</taxon>
        <taxon>Pierinae</taxon>
        <taxon>Pieris</taxon>
    </lineage>
</organism>
<evidence type="ECO:0000313" key="5">
    <source>
        <dbReference type="Proteomes" id="UP001152562"/>
    </source>
</evidence>
<evidence type="ECO:0000313" key="4">
    <source>
        <dbReference type="EMBL" id="CAH4027456.1"/>
    </source>
</evidence>
<proteinExistence type="predicted"/>
<protein>
    <recommendedName>
        <fullName evidence="3">Ig-like domain-containing protein</fullName>
    </recommendedName>
</protein>
<dbReference type="EMBL" id="CALOZG010000005">
    <property type="protein sequence ID" value="CAH4027456.1"/>
    <property type="molecule type" value="Genomic_DNA"/>
</dbReference>
<dbReference type="InterPro" id="IPR007110">
    <property type="entry name" value="Ig-like_dom"/>
</dbReference>
<keyword evidence="5" id="KW-1185">Reference proteome</keyword>
<keyword evidence="1" id="KW-0812">Transmembrane</keyword>
<name>A0A9P0T880_PIEBR</name>
<keyword evidence="2" id="KW-0732">Signal</keyword>
<dbReference type="Proteomes" id="UP001152562">
    <property type="component" value="Unassembled WGS sequence"/>
</dbReference>
<comment type="caution">
    <text evidence="4">The sequence shown here is derived from an EMBL/GenBank/DDBJ whole genome shotgun (WGS) entry which is preliminary data.</text>
</comment>
<evidence type="ECO:0000256" key="1">
    <source>
        <dbReference type="SAM" id="Phobius"/>
    </source>
</evidence>
<dbReference type="SMART" id="SM00409">
    <property type="entry name" value="IG"/>
    <property type="match status" value="2"/>
</dbReference>
<feature type="transmembrane region" description="Helical" evidence="1">
    <location>
        <begin position="625"/>
        <end position="645"/>
    </location>
</feature>
<feature type="chain" id="PRO_5040163070" description="Ig-like domain-containing protein" evidence="2">
    <location>
        <begin position="17"/>
        <end position="679"/>
    </location>
</feature>
<keyword evidence="1" id="KW-0472">Membrane</keyword>
<dbReference type="AlphaFoldDB" id="A0A9P0T880"/>
<evidence type="ECO:0000259" key="3">
    <source>
        <dbReference type="PROSITE" id="PS50835"/>
    </source>
</evidence>
<evidence type="ECO:0000256" key="2">
    <source>
        <dbReference type="SAM" id="SignalP"/>
    </source>
</evidence>
<keyword evidence="1" id="KW-1133">Transmembrane helix</keyword>
<feature type="signal peptide" evidence="2">
    <location>
        <begin position="1"/>
        <end position="16"/>
    </location>
</feature>